<sequence>MSPVRVCFLGTPDFAATHLKALLADKNYHVVGVVTQPDRPAGRKMQLTPSAVKVLATEHQLPVLTPENLRKEPEVFEQIKAWKADVAVVVAFGQILSQEFLDSFPHGAVNVHGSLLPLWRGAAPIQRSIEAGDTETGVCLQKMVKKLDAGAVIGERKVDLDDAITATQLYDRLAILGCELLAEDLIRYVRGEIALTEQDESKVTYAAKIEKEESLLSWNLAAKTIHDRVRAFTMGPGTYIMFQGKRLKIHRTRVVDLNTTGVAGHIVNLLDHEVHIQTASGVLALLEVQPESKSRLAVSDFLKANTLKKGDMFV</sequence>
<dbReference type="NCBIfam" id="TIGR00460">
    <property type="entry name" value="fmt"/>
    <property type="match status" value="1"/>
</dbReference>
<dbReference type="CDD" id="cd08704">
    <property type="entry name" value="Met_tRNA_FMT_C"/>
    <property type="match status" value="1"/>
</dbReference>
<feature type="domain" description="Formyl transferase N-terminal" evidence="6">
    <location>
        <begin position="5"/>
        <end position="182"/>
    </location>
</feature>
<dbReference type="EMBL" id="CP003537">
    <property type="protein sequence ID" value="AGH96039.1"/>
    <property type="molecule type" value="Genomic_DNA"/>
</dbReference>
<evidence type="ECO:0000259" key="7">
    <source>
        <dbReference type="Pfam" id="PF02911"/>
    </source>
</evidence>
<dbReference type="InterPro" id="IPR036477">
    <property type="entry name" value="Formyl_transf_N_sf"/>
</dbReference>
<evidence type="ECO:0000256" key="3">
    <source>
        <dbReference type="ARBA" id="ARBA00022679"/>
    </source>
</evidence>
<dbReference type="InterPro" id="IPR001555">
    <property type="entry name" value="GART_AS"/>
</dbReference>
<dbReference type="InterPro" id="IPR005794">
    <property type="entry name" value="Fmt"/>
</dbReference>
<feature type="domain" description="Formyl transferase C-terminal" evidence="7">
    <location>
        <begin position="208"/>
        <end position="304"/>
    </location>
</feature>
<comment type="similarity">
    <text evidence="1 5">Belongs to the Fmt family.</text>
</comment>
<evidence type="ECO:0000313" key="8">
    <source>
        <dbReference type="EMBL" id="AGH96039.1"/>
    </source>
</evidence>
<keyword evidence="4 5" id="KW-0648">Protein biosynthesis</keyword>
<dbReference type="SUPFAM" id="SSF53328">
    <property type="entry name" value="Formyltransferase"/>
    <property type="match status" value="1"/>
</dbReference>
<dbReference type="Pfam" id="PF02911">
    <property type="entry name" value="Formyl_trans_C"/>
    <property type="match status" value="1"/>
</dbReference>
<dbReference type="Gene3D" id="3.40.50.12230">
    <property type="match status" value="1"/>
</dbReference>
<dbReference type="GO" id="GO:0004479">
    <property type="term" value="F:methionyl-tRNA formyltransferase activity"/>
    <property type="evidence" value="ECO:0007669"/>
    <property type="project" value="UniProtKB-UniRule"/>
</dbReference>
<dbReference type="InterPro" id="IPR011034">
    <property type="entry name" value="Formyl_transferase-like_C_sf"/>
</dbReference>
<dbReference type="KEGG" id="bex:A11Q_1823"/>
<evidence type="ECO:0000313" key="9">
    <source>
        <dbReference type="Proteomes" id="UP000012040"/>
    </source>
</evidence>
<dbReference type="PROSITE" id="PS00373">
    <property type="entry name" value="GART"/>
    <property type="match status" value="1"/>
</dbReference>
<dbReference type="InterPro" id="IPR041711">
    <property type="entry name" value="Met-tRNA-FMT_N"/>
</dbReference>
<evidence type="ECO:0000259" key="6">
    <source>
        <dbReference type="Pfam" id="PF00551"/>
    </source>
</evidence>
<dbReference type="InterPro" id="IPR002376">
    <property type="entry name" value="Formyl_transf_N"/>
</dbReference>
<dbReference type="InterPro" id="IPR044135">
    <property type="entry name" value="Met-tRNA-FMT_C"/>
</dbReference>
<dbReference type="STRING" id="1184267.A11Q_1823"/>
<dbReference type="RefSeq" id="WP_015470529.1">
    <property type="nucleotide sequence ID" value="NC_020813.1"/>
</dbReference>
<dbReference type="eggNOG" id="COG0223">
    <property type="taxonomic scope" value="Bacteria"/>
</dbReference>
<keyword evidence="3 5" id="KW-0808">Transferase</keyword>
<dbReference type="PANTHER" id="PTHR11138">
    <property type="entry name" value="METHIONYL-TRNA FORMYLTRANSFERASE"/>
    <property type="match status" value="1"/>
</dbReference>
<dbReference type="PANTHER" id="PTHR11138:SF5">
    <property type="entry name" value="METHIONYL-TRNA FORMYLTRANSFERASE, MITOCHONDRIAL"/>
    <property type="match status" value="1"/>
</dbReference>
<dbReference type="SUPFAM" id="SSF50486">
    <property type="entry name" value="FMT C-terminal domain-like"/>
    <property type="match status" value="1"/>
</dbReference>
<organism evidence="8 9">
    <name type="scientific">Pseudobdellovibrio exovorus JSS</name>
    <dbReference type="NCBI Taxonomy" id="1184267"/>
    <lineage>
        <taxon>Bacteria</taxon>
        <taxon>Pseudomonadati</taxon>
        <taxon>Bdellovibrionota</taxon>
        <taxon>Bdellovibrionia</taxon>
        <taxon>Bdellovibrionales</taxon>
        <taxon>Pseudobdellovibrionaceae</taxon>
        <taxon>Pseudobdellovibrio</taxon>
    </lineage>
</organism>
<name>M4VS76_9BACT</name>
<dbReference type="OrthoDB" id="5289340at2"/>
<dbReference type="InterPro" id="IPR005793">
    <property type="entry name" value="Formyl_trans_C"/>
</dbReference>
<protein>
    <recommendedName>
        <fullName evidence="2 5">Methionyl-tRNA formyltransferase</fullName>
        <ecNumber evidence="2 5">2.1.2.9</ecNumber>
    </recommendedName>
</protein>
<accession>M4VS76</accession>
<dbReference type="CDD" id="cd08646">
    <property type="entry name" value="FMT_core_Met-tRNA-FMT_N"/>
    <property type="match status" value="1"/>
</dbReference>
<evidence type="ECO:0000256" key="4">
    <source>
        <dbReference type="ARBA" id="ARBA00022917"/>
    </source>
</evidence>
<dbReference type="EC" id="2.1.2.9" evidence="2 5"/>
<dbReference type="Proteomes" id="UP000012040">
    <property type="component" value="Chromosome"/>
</dbReference>
<dbReference type="GO" id="GO:0005829">
    <property type="term" value="C:cytosol"/>
    <property type="evidence" value="ECO:0007669"/>
    <property type="project" value="TreeGrafter"/>
</dbReference>
<dbReference type="HOGENOM" id="CLU_033347_1_2_7"/>
<evidence type="ECO:0000256" key="5">
    <source>
        <dbReference type="HAMAP-Rule" id="MF_00182"/>
    </source>
</evidence>
<gene>
    <name evidence="5" type="primary">fmt</name>
    <name evidence="8" type="ORF">A11Q_1823</name>
</gene>
<dbReference type="PATRIC" id="fig|1184267.3.peg.1845"/>
<dbReference type="AlphaFoldDB" id="M4VS76"/>
<dbReference type="Pfam" id="PF00551">
    <property type="entry name" value="Formyl_trans_N"/>
    <property type="match status" value="1"/>
</dbReference>
<proteinExistence type="inferred from homology"/>
<feature type="binding site" evidence="5">
    <location>
        <begin position="114"/>
        <end position="117"/>
    </location>
    <ligand>
        <name>(6S)-5,6,7,8-tetrahydrofolate</name>
        <dbReference type="ChEBI" id="CHEBI:57453"/>
    </ligand>
</feature>
<evidence type="ECO:0000256" key="1">
    <source>
        <dbReference type="ARBA" id="ARBA00010699"/>
    </source>
</evidence>
<keyword evidence="9" id="KW-1185">Reference proteome</keyword>
<comment type="catalytic activity">
    <reaction evidence="5">
        <text>L-methionyl-tRNA(fMet) + (6R)-10-formyltetrahydrofolate = N-formyl-L-methionyl-tRNA(fMet) + (6S)-5,6,7,8-tetrahydrofolate + H(+)</text>
        <dbReference type="Rhea" id="RHEA:24380"/>
        <dbReference type="Rhea" id="RHEA-COMP:9952"/>
        <dbReference type="Rhea" id="RHEA-COMP:9953"/>
        <dbReference type="ChEBI" id="CHEBI:15378"/>
        <dbReference type="ChEBI" id="CHEBI:57453"/>
        <dbReference type="ChEBI" id="CHEBI:78530"/>
        <dbReference type="ChEBI" id="CHEBI:78844"/>
        <dbReference type="ChEBI" id="CHEBI:195366"/>
        <dbReference type="EC" id="2.1.2.9"/>
    </reaction>
</comment>
<dbReference type="HAMAP" id="MF_00182">
    <property type="entry name" value="Formyl_trans"/>
    <property type="match status" value="1"/>
</dbReference>
<comment type="function">
    <text evidence="5">Attaches a formyl group to the free amino group of methionyl-tRNA(fMet). The formyl group appears to play a dual role in the initiator identity of N-formylmethionyl-tRNA by promoting its recognition by IF2 and preventing the misappropriation of this tRNA by the elongation apparatus.</text>
</comment>
<evidence type="ECO:0000256" key="2">
    <source>
        <dbReference type="ARBA" id="ARBA00012261"/>
    </source>
</evidence>
<reference evidence="8 9" key="1">
    <citation type="journal article" date="2013" name="ISME J.">
        <title>By their genes ye shall know them: genomic signatures of predatory bacteria.</title>
        <authorList>
            <person name="Pasternak Z."/>
            <person name="Pietrokovski S."/>
            <person name="Rotem O."/>
            <person name="Gophna U."/>
            <person name="Lurie-Weinberger M.N."/>
            <person name="Jurkevitch E."/>
        </authorList>
    </citation>
    <scope>NUCLEOTIDE SEQUENCE [LARGE SCALE GENOMIC DNA]</scope>
    <source>
        <strain evidence="8 9">JSS</strain>
    </source>
</reference>